<proteinExistence type="predicted"/>
<dbReference type="Pfam" id="PF11372">
    <property type="entry name" value="DUF3173"/>
    <property type="match status" value="1"/>
</dbReference>
<protein>
    <submittedName>
        <fullName evidence="1">DUF3173 domain-containing protein</fullName>
    </submittedName>
</protein>
<evidence type="ECO:0000313" key="2">
    <source>
        <dbReference type="Proteomes" id="UP001249945"/>
    </source>
</evidence>
<dbReference type="Proteomes" id="UP001249945">
    <property type="component" value="Unassembled WGS sequence"/>
</dbReference>
<reference evidence="1" key="1">
    <citation type="submission" date="2022-04" db="EMBL/GenBank/DDBJ databases">
        <title>Draft genome sequences of lactic acid bacteria (LAB) strains involved in meat spoilage.</title>
        <authorList>
            <person name="Palevich N."/>
        </authorList>
    </citation>
    <scope>NUCLEOTIDE SEQUENCE</scope>
    <source>
        <strain evidence="1">9-14</strain>
    </source>
</reference>
<gene>
    <name evidence="1" type="ORF">MX635_00710</name>
</gene>
<dbReference type="EMBL" id="JALRMR010000001">
    <property type="protein sequence ID" value="MDT1972910.1"/>
    <property type="molecule type" value="Genomic_DNA"/>
</dbReference>
<accession>A0AAW8R7S1</accession>
<dbReference type="RefSeq" id="WP_311779733.1">
    <property type="nucleotide sequence ID" value="NZ_JALRMR010000001.1"/>
</dbReference>
<name>A0AAW8R7S1_CARDV</name>
<dbReference type="InterPro" id="IPR021512">
    <property type="entry name" value="DUF3173"/>
</dbReference>
<dbReference type="AlphaFoldDB" id="A0AAW8R7S1"/>
<organism evidence="1 2">
    <name type="scientific">Carnobacterium divergens</name>
    <name type="common">Lactobacillus divergens</name>
    <dbReference type="NCBI Taxonomy" id="2748"/>
    <lineage>
        <taxon>Bacteria</taxon>
        <taxon>Bacillati</taxon>
        <taxon>Bacillota</taxon>
        <taxon>Bacilli</taxon>
        <taxon>Lactobacillales</taxon>
        <taxon>Carnobacteriaceae</taxon>
        <taxon>Carnobacterium</taxon>
    </lineage>
</organism>
<comment type="caution">
    <text evidence="1">The sequence shown here is derived from an EMBL/GenBank/DDBJ whole genome shotgun (WGS) entry which is preliminary data.</text>
</comment>
<sequence>MHKQLITKQDLISLGYSDYQAKEIIRQSRLYMIELGNEFYDNRKVSSIPLKAVSKILGFEPQILEVK</sequence>
<evidence type="ECO:0000313" key="1">
    <source>
        <dbReference type="EMBL" id="MDT1972910.1"/>
    </source>
</evidence>